<accession>A0A8H5NYH7</accession>
<dbReference type="InterPro" id="IPR050889">
    <property type="entry name" value="Dendritic_Spine_Reg/Scaffold"/>
</dbReference>
<feature type="repeat" description="ANK" evidence="3">
    <location>
        <begin position="148"/>
        <end position="180"/>
    </location>
</feature>
<dbReference type="PROSITE" id="PS50088">
    <property type="entry name" value="ANK_REPEAT"/>
    <property type="match status" value="4"/>
</dbReference>
<gene>
    <name evidence="4" type="ORF">FPANT_8862</name>
</gene>
<reference evidence="4 5" key="1">
    <citation type="submission" date="2020-05" db="EMBL/GenBank/DDBJ databases">
        <title>Identification and distribution of gene clusters putatively required for synthesis of sphingolipid metabolism inhibitors in phylogenetically diverse species of the filamentous fungus Fusarium.</title>
        <authorList>
            <person name="Kim H.-S."/>
            <person name="Busman M."/>
            <person name="Brown D.W."/>
            <person name="Divon H."/>
            <person name="Uhlig S."/>
            <person name="Proctor R.H."/>
        </authorList>
    </citation>
    <scope>NUCLEOTIDE SEQUENCE [LARGE SCALE GENOMIC DNA]</scope>
    <source>
        <strain evidence="4 5">NRRL 25211</strain>
    </source>
</reference>
<comment type="caution">
    <text evidence="4">The sequence shown here is derived from an EMBL/GenBank/DDBJ whole genome shotgun (WGS) entry which is preliminary data.</text>
</comment>
<keyword evidence="5" id="KW-1185">Reference proteome</keyword>
<dbReference type="PANTHER" id="PTHR24166:SF48">
    <property type="entry name" value="PROTEIN VAPYRIN"/>
    <property type="match status" value="1"/>
</dbReference>
<dbReference type="SUPFAM" id="SSF48403">
    <property type="entry name" value="Ankyrin repeat"/>
    <property type="match status" value="1"/>
</dbReference>
<dbReference type="Pfam" id="PF13637">
    <property type="entry name" value="Ank_4"/>
    <property type="match status" value="1"/>
</dbReference>
<dbReference type="PRINTS" id="PR01415">
    <property type="entry name" value="ANKYRIN"/>
</dbReference>
<evidence type="ECO:0000256" key="1">
    <source>
        <dbReference type="ARBA" id="ARBA00022737"/>
    </source>
</evidence>
<evidence type="ECO:0000256" key="2">
    <source>
        <dbReference type="ARBA" id="ARBA00023043"/>
    </source>
</evidence>
<keyword evidence="1" id="KW-0677">Repeat</keyword>
<dbReference type="EMBL" id="JAAOAR010000465">
    <property type="protein sequence ID" value="KAF5581603.1"/>
    <property type="molecule type" value="Genomic_DNA"/>
</dbReference>
<dbReference type="AlphaFoldDB" id="A0A8H5NYH7"/>
<evidence type="ECO:0000256" key="3">
    <source>
        <dbReference type="PROSITE-ProRule" id="PRU00023"/>
    </source>
</evidence>
<protein>
    <submittedName>
        <fullName evidence="4">Ankyrin repeat domain-containing protein</fullName>
    </submittedName>
</protein>
<dbReference type="InterPro" id="IPR002110">
    <property type="entry name" value="Ankyrin_rpt"/>
</dbReference>
<dbReference type="SMART" id="SM00248">
    <property type="entry name" value="ANK"/>
    <property type="match status" value="7"/>
</dbReference>
<dbReference type="Gene3D" id="1.25.40.20">
    <property type="entry name" value="Ankyrin repeat-containing domain"/>
    <property type="match status" value="3"/>
</dbReference>
<proteinExistence type="predicted"/>
<evidence type="ECO:0000313" key="4">
    <source>
        <dbReference type="EMBL" id="KAF5581603.1"/>
    </source>
</evidence>
<dbReference type="Proteomes" id="UP000544095">
    <property type="component" value="Unassembled WGS sequence"/>
</dbReference>
<dbReference type="PANTHER" id="PTHR24166">
    <property type="entry name" value="ROLLING PEBBLES, ISOFORM B"/>
    <property type="match status" value="1"/>
</dbReference>
<dbReference type="InterPro" id="IPR036770">
    <property type="entry name" value="Ankyrin_rpt-contain_sf"/>
</dbReference>
<name>A0A8H5NYH7_9HYPO</name>
<feature type="repeat" description="ANK" evidence="3">
    <location>
        <begin position="181"/>
        <end position="213"/>
    </location>
</feature>
<sequence length="413" mass="46061">MLPNIMPPTEHTQQLDLKSLEDAIARLRLDINQYMNISPEVPLMQPMPPKEGSEKPILSPLEDALLHLRLNWPNANAYGKLYLEIALLQALKESRLDIVEELLEKAIRAKLWDGDEQTSLFHVTELGIQEIIASRLQQGASLDKQNEEGETLLFQASLAGNLKIMSLLLASGADIELADEEGWTPLMVAAERGHDEAVVLLLKHGASPNARDHNEITVLSHAAMMGYLGIVQRLLDAGADPNALDEAESLTALSWAAEYGQEDVVKLLLERGADPNLDDRVLLSALGGSEPDDMEDNDTLIEMLVRHGANVFMDAWSDERPLVIAARQGRCRTVNMFLEASYSSRSVRQEHIWDAITVAAEEGEEAILASLMKHCEMNEPTKWRWIQESQFDDSLELLRPYFEPDTTSENDGN</sequence>
<organism evidence="4 5">
    <name type="scientific">Fusarium pseudoanthophilum</name>
    <dbReference type="NCBI Taxonomy" id="48495"/>
    <lineage>
        <taxon>Eukaryota</taxon>
        <taxon>Fungi</taxon>
        <taxon>Dikarya</taxon>
        <taxon>Ascomycota</taxon>
        <taxon>Pezizomycotina</taxon>
        <taxon>Sordariomycetes</taxon>
        <taxon>Hypocreomycetidae</taxon>
        <taxon>Hypocreales</taxon>
        <taxon>Nectriaceae</taxon>
        <taxon>Fusarium</taxon>
        <taxon>Fusarium fujikuroi species complex</taxon>
    </lineage>
</organism>
<feature type="repeat" description="ANK" evidence="3">
    <location>
        <begin position="248"/>
        <end position="280"/>
    </location>
</feature>
<dbReference type="PROSITE" id="PS50297">
    <property type="entry name" value="ANK_REP_REGION"/>
    <property type="match status" value="4"/>
</dbReference>
<evidence type="ECO:0000313" key="5">
    <source>
        <dbReference type="Proteomes" id="UP000544095"/>
    </source>
</evidence>
<feature type="repeat" description="ANK" evidence="3">
    <location>
        <begin position="214"/>
        <end position="246"/>
    </location>
</feature>
<dbReference type="Pfam" id="PF12796">
    <property type="entry name" value="Ank_2"/>
    <property type="match status" value="1"/>
</dbReference>
<keyword evidence="2 3" id="KW-0040">ANK repeat</keyword>